<accession>A0A1R2BIP2</accession>
<organism evidence="1 2">
    <name type="scientific">Stentor coeruleus</name>
    <dbReference type="NCBI Taxonomy" id="5963"/>
    <lineage>
        <taxon>Eukaryota</taxon>
        <taxon>Sar</taxon>
        <taxon>Alveolata</taxon>
        <taxon>Ciliophora</taxon>
        <taxon>Postciliodesmatophora</taxon>
        <taxon>Heterotrichea</taxon>
        <taxon>Heterotrichida</taxon>
        <taxon>Stentoridae</taxon>
        <taxon>Stentor</taxon>
    </lineage>
</organism>
<gene>
    <name evidence="1" type="ORF">SteCoe_23925</name>
</gene>
<comment type="caution">
    <text evidence="1">The sequence shown here is derived from an EMBL/GenBank/DDBJ whole genome shotgun (WGS) entry which is preliminary data.</text>
</comment>
<sequence length="117" mass="13650">MDISHHHTLSWVPWNKMNRVIPSKKVQMPNPNRTINYVSNKNQSITFSQELDRVNLPKLKVQKILTKSRQVSPRRFHNFKGFTKTFSPVLERGRTSQFSYRDVNITSGKKTLIPSLA</sequence>
<dbReference type="Proteomes" id="UP000187209">
    <property type="component" value="Unassembled WGS sequence"/>
</dbReference>
<evidence type="ECO:0000313" key="2">
    <source>
        <dbReference type="Proteomes" id="UP000187209"/>
    </source>
</evidence>
<proteinExistence type="predicted"/>
<dbReference type="EMBL" id="MPUH01000619">
    <property type="protein sequence ID" value="OMJ76653.1"/>
    <property type="molecule type" value="Genomic_DNA"/>
</dbReference>
<name>A0A1R2BIP2_9CILI</name>
<reference evidence="1 2" key="1">
    <citation type="submission" date="2016-11" db="EMBL/GenBank/DDBJ databases">
        <title>The macronuclear genome of Stentor coeruleus: a giant cell with tiny introns.</title>
        <authorList>
            <person name="Slabodnick M."/>
            <person name="Ruby J.G."/>
            <person name="Reiff S.B."/>
            <person name="Swart E.C."/>
            <person name="Gosai S."/>
            <person name="Prabakaran S."/>
            <person name="Witkowska E."/>
            <person name="Larue G.E."/>
            <person name="Fisher S."/>
            <person name="Freeman R.M."/>
            <person name="Gunawardena J."/>
            <person name="Chu W."/>
            <person name="Stover N.A."/>
            <person name="Gregory B.D."/>
            <person name="Nowacki M."/>
            <person name="Derisi J."/>
            <person name="Roy S.W."/>
            <person name="Marshall W.F."/>
            <person name="Sood P."/>
        </authorList>
    </citation>
    <scope>NUCLEOTIDE SEQUENCE [LARGE SCALE GENOMIC DNA]</scope>
    <source>
        <strain evidence="1">WM001</strain>
    </source>
</reference>
<protein>
    <submittedName>
        <fullName evidence="1">Uncharacterized protein</fullName>
    </submittedName>
</protein>
<evidence type="ECO:0000313" key="1">
    <source>
        <dbReference type="EMBL" id="OMJ76653.1"/>
    </source>
</evidence>
<dbReference type="AlphaFoldDB" id="A0A1R2BIP2"/>
<keyword evidence="2" id="KW-1185">Reference proteome</keyword>